<keyword evidence="2" id="KW-1185">Reference proteome</keyword>
<evidence type="ECO:0000313" key="2">
    <source>
        <dbReference type="Proteomes" id="UP000249499"/>
    </source>
</evidence>
<reference evidence="1 2" key="1">
    <citation type="journal article" date="2018" name="Sci. Rep.">
        <title>Rhizobium tumorigenes sp. nov., a novel plant tumorigenic bacterium isolated from cane gall tumors on thornless blackberry.</title>
        <authorList>
            <person name="Kuzmanovi N."/>
            <person name="Smalla K."/>
            <person name="Gronow S."/>
            <person name="PuBawska J."/>
        </authorList>
    </citation>
    <scope>NUCLEOTIDE SEQUENCE [LARGE SCALE GENOMIC DNA]</scope>
    <source>
        <strain evidence="1 2">1078</strain>
    </source>
</reference>
<accession>A0AAF1KIS6</accession>
<dbReference type="AlphaFoldDB" id="A0AAF1KIS6"/>
<dbReference type="RefSeq" id="WP_111215718.1">
    <property type="nucleotide sequence ID" value="NZ_CP117255.1"/>
</dbReference>
<dbReference type="InterPro" id="IPR004027">
    <property type="entry name" value="SEC_C_motif"/>
</dbReference>
<protein>
    <submittedName>
        <fullName evidence="1">SEC-C domain-containing protein</fullName>
    </submittedName>
</protein>
<proteinExistence type="predicted"/>
<dbReference type="Pfam" id="PF02810">
    <property type="entry name" value="SEC-C"/>
    <property type="match status" value="1"/>
</dbReference>
<dbReference type="Gene3D" id="3.10.450.50">
    <property type="match status" value="1"/>
</dbReference>
<evidence type="ECO:0000313" key="1">
    <source>
        <dbReference type="EMBL" id="WFR96828.1"/>
    </source>
</evidence>
<reference evidence="2" key="2">
    <citation type="journal article" date="2023" name="MicrobiologyOpen">
        <title>Genomics of the tumorigenes clade of the family Rhizobiaceae and description of Rhizobium rhododendri sp. nov.</title>
        <authorList>
            <person name="Kuzmanovic N."/>
            <person name="diCenzo G.C."/>
            <person name="Bunk B."/>
            <person name="Sproeer C."/>
            <person name="Fruehling A."/>
            <person name="Neumann-Schaal M."/>
            <person name="Overmann J."/>
            <person name="Smalla K."/>
        </authorList>
    </citation>
    <scope>NUCLEOTIDE SEQUENCE [LARGE SCALE GENOMIC DNA]</scope>
    <source>
        <strain evidence="2">1078</strain>
    </source>
</reference>
<gene>
    <name evidence="1" type="ORF">PR017_06850</name>
</gene>
<name>A0AAF1KIS6_9HYPH</name>
<dbReference type="SUPFAM" id="SSF103642">
    <property type="entry name" value="Sec-C motif"/>
    <property type="match status" value="1"/>
</dbReference>
<sequence length="299" mass="32392">MTLSIGYISGSLCVVATDRRISGGYSDDEHGKMIALFAGDGVAAVSFAGLAKVSHFDTHQWLAHSLMNRGGAGGSLREIIRETASDLTKRFADNQTIKSVDHRLSILFAGYGLSPTGYYPFFALVSNFQHPDGRGLTPEFKAYLHQLLPGGAHLVPVIGDYSAITPSVFSELKGRCVGKSVDQVERILVGGIRNAALKSETIGQQIMTLSINPFQPQNIRARYHSAVAKAELAFPSMVWAQPDTRLAVTRASVVAENDADHRFIFPAQGRNARCLCGSGQKYKRCHGVPQPLPHSADIR</sequence>
<dbReference type="KEGG" id="rtu:PR017_06850"/>
<organism evidence="1 2">
    <name type="scientific">Rhizobium tumorigenes</name>
    <dbReference type="NCBI Taxonomy" id="2041385"/>
    <lineage>
        <taxon>Bacteria</taxon>
        <taxon>Pseudomonadati</taxon>
        <taxon>Pseudomonadota</taxon>
        <taxon>Alphaproteobacteria</taxon>
        <taxon>Hyphomicrobiales</taxon>
        <taxon>Rhizobiaceae</taxon>
        <taxon>Rhizobium/Agrobacterium group</taxon>
        <taxon>Rhizobium</taxon>
    </lineage>
</organism>
<dbReference type="Proteomes" id="UP000249499">
    <property type="component" value="Chromosome"/>
</dbReference>
<dbReference type="EMBL" id="CP117255">
    <property type="protein sequence ID" value="WFR96828.1"/>
    <property type="molecule type" value="Genomic_DNA"/>
</dbReference>